<protein>
    <submittedName>
        <fullName evidence="1">Uncharacterized protein</fullName>
    </submittedName>
</protein>
<sequence length="91" mass="10519">MLKFKSHDLIFLSQIWLGGPNLSDPLKSWSHLSVYKFFFNHSPILSSSLGMDKIDLSPLRITPPIPPPFRLPTQQKPVYLEIIHIYDALKF</sequence>
<comment type="caution">
    <text evidence="1">The sequence shown here is derived from an EMBL/GenBank/DDBJ whole genome shotgun (WGS) entry which is preliminary data.</text>
</comment>
<reference evidence="1 2" key="1">
    <citation type="journal article" date="2018" name="Sci. Rep.">
        <title>Genomic signatures of local adaptation to the degree of environmental predictability in rotifers.</title>
        <authorList>
            <person name="Franch-Gras L."/>
            <person name="Hahn C."/>
            <person name="Garcia-Roger E.M."/>
            <person name="Carmona M.J."/>
            <person name="Serra M."/>
            <person name="Gomez A."/>
        </authorList>
    </citation>
    <scope>NUCLEOTIDE SEQUENCE [LARGE SCALE GENOMIC DNA]</scope>
    <source>
        <strain evidence="1">HYR1</strain>
    </source>
</reference>
<gene>
    <name evidence="1" type="ORF">BpHYR1_029014</name>
</gene>
<evidence type="ECO:0000313" key="1">
    <source>
        <dbReference type="EMBL" id="RNA40043.1"/>
    </source>
</evidence>
<name>A0A3M7SW87_BRAPC</name>
<dbReference type="Proteomes" id="UP000276133">
    <property type="component" value="Unassembled WGS sequence"/>
</dbReference>
<proteinExistence type="predicted"/>
<organism evidence="1 2">
    <name type="scientific">Brachionus plicatilis</name>
    <name type="common">Marine rotifer</name>
    <name type="synonym">Brachionus muelleri</name>
    <dbReference type="NCBI Taxonomy" id="10195"/>
    <lineage>
        <taxon>Eukaryota</taxon>
        <taxon>Metazoa</taxon>
        <taxon>Spiralia</taxon>
        <taxon>Gnathifera</taxon>
        <taxon>Rotifera</taxon>
        <taxon>Eurotatoria</taxon>
        <taxon>Monogononta</taxon>
        <taxon>Pseudotrocha</taxon>
        <taxon>Ploima</taxon>
        <taxon>Brachionidae</taxon>
        <taxon>Brachionus</taxon>
    </lineage>
</organism>
<dbReference type="EMBL" id="REGN01000684">
    <property type="protein sequence ID" value="RNA40043.1"/>
    <property type="molecule type" value="Genomic_DNA"/>
</dbReference>
<dbReference type="AlphaFoldDB" id="A0A3M7SW87"/>
<evidence type="ECO:0000313" key="2">
    <source>
        <dbReference type="Proteomes" id="UP000276133"/>
    </source>
</evidence>
<accession>A0A3M7SW87</accession>
<keyword evidence="2" id="KW-1185">Reference proteome</keyword>